<feature type="region of interest" description="Disordered" evidence="2">
    <location>
        <begin position="358"/>
        <end position="403"/>
    </location>
</feature>
<dbReference type="AlphaFoldDB" id="G0UKH2"/>
<feature type="chain" id="PRO_5003410605" evidence="3">
    <location>
        <begin position="19"/>
        <end position="512"/>
    </location>
</feature>
<evidence type="ECO:0000313" key="4">
    <source>
        <dbReference type="EMBL" id="CCC89877.1"/>
    </source>
</evidence>
<proteinExistence type="predicted"/>
<dbReference type="VEuPathDB" id="TriTrypDB:TcIL3000_3_3110"/>
<protein>
    <submittedName>
        <fullName evidence="4">Uncharacterized protein</fullName>
    </submittedName>
</protein>
<feature type="region of interest" description="Disordered" evidence="2">
    <location>
        <begin position="166"/>
        <end position="185"/>
    </location>
</feature>
<sequence length="512" mass="57295">MLHLRYFVGCLHLFCSIGNFVMEETPSNRHARQQVALEISHAKREMDDLAEEALRGHSLGKLLRRRVELQHRIQRLRDKGEKLRCESFINSLKKGQNNKDKRRKRTSRTPSAKEMPATVVSHGKRVSLVNPGAAEAPESDSVTYAKRNGSLTEKNQFVDEIMSATAPTEAENERVSDNTGSNVDGEARKPAALITRFNVEPEDTEYAVEESFLNPGLDKALLQMIQTSERRVTLLEAQAEAARRVRDARLKEVEVLRKESRRRFDLVDDMYTKAIERRMRAMRRVAADPPADRFIGHNAAQHVPLSLLNQDSLKASLPRAYVAQGENNIKNFADVTGLLDVHRSNFFLTGVDAGGPVKHSKDQIGSVRDGETPKQLGEPPVEGQHEGEGVASPQPDGGGGVIEGSHEELLRQWRELGYTAVFLPASRRLVYPFGERGNGAHKLNEPCPWLQLKPLPVVHLIQRRLPEELIAKAAMEREVLLRGPLPAVRDGRKGVHRVHNRVGLGTRPGQLN</sequence>
<feature type="coiled-coil region" evidence="1">
    <location>
        <begin position="32"/>
        <end position="86"/>
    </location>
</feature>
<feature type="signal peptide" evidence="3">
    <location>
        <begin position="1"/>
        <end position="18"/>
    </location>
</feature>
<gene>
    <name evidence="4" type="ORF">TCIL3000_3_3110</name>
</gene>
<organism evidence="4">
    <name type="scientific">Trypanosoma congolense (strain IL3000)</name>
    <dbReference type="NCBI Taxonomy" id="1068625"/>
    <lineage>
        <taxon>Eukaryota</taxon>
        <taxon>Discoba</taxon>
        <taxon>Euglenozoa</taxon>
        <taxon>Kinetoplastea</taxon>
        <taxon>Metakinetoplastina</taxon>
        <taxon>Trypanosomatida</taxon>
        <taxon>Trypanosomatidae</taxon>
        <taxon>Trypanosoma</taxon>
        <taxon>Nannomonas</taxon>
    </lineage>
</organism>
<dbReference type="EMBL" id="HE575316">
    <property type="protein sequence ID" value="CCC89877.1"/>
    <property type="molecule type" value="Genomic_DNA"/>
</dbReference>
<accession>G0UKH2</accession>
<evidence type="ECO:0000256" key="1">
    <source>
        <dbReference type="SAM" id="Coils"/>
    </source>
</evidence>
<keyword evidence="1" id="KW-0175">Coiled coil</keyword>
<keyword evidence="3" id="KW-0732">Signal</keyword>
<feature type="region of interest" description="Disordered" evidence="2">
    <location>
        <begin position="89"/>
        <end position="118"/>
    </location>
</feature>
<evidence type="ECO:0000256" key="3">
    <source>
        <dbReference type="SAM" id="SignalP"/>
    </source>
</evidence>
<evidence type="ECO:0000256" key="2">
    <source>
        <dbReference type="SAM" id="MobiDB-lite"/>
    </source>
</evidence>
<name>G0UKH2_TRYCI</name>
<reference evidence="4" key="1">
    <citation type="journal article" date="2012" name="Proc. Natl. Acad. Sci. U.S.A.">
        <title>Antigenic diversity is generated by distinct evolutionary mechanisms in African trypanosome species.</title>
        <authorList>
            <person name="Jackson A.P."/>
            <person name="Berry A."/>
            <person name="Aslett M."/>
            <person name="Allison H.C."/>
            <person name="Burton P."/>
            <person name="Vavrova-Anderson J."/>
            <person name="Brown R."/>
            <person name="Browne H."/>
            <person name="Corton N."/>
            <person name="Hauser H."/>
            <person name="Gamble J."/>
            <person name="Gilderthorp R."/>
            <person name="Marcello L."/>
            <person name="McQuillan J."/>
            <person name="Otto T.D."/>
            <person name="Quail M.A."/>
            <person name="Sanders M.J."/>
            <person name="van Tonder A."/>
            <person name="Ginger M.L."/>
            <person name="Field M.C."/>
            <person name="Barry J.D."/>
            <person name="Hertz-Fowler C."/>
            <person name="Berriman M."/>
        </authorList>
    </citation>
    <scope>NUCLEOTIDE SEQUENCE</scope>
    <source>
        <strain evidence="4">IL3000</strain>
    </source>
</reference>